<feature type="compositionally biased region" description="Polar residues" evidence="1">
    <location>
        <begin position="527"/>
        <end position="552"/>
    </location>
</feature>
<dbReference type="EMBL" id="BK032602">
    <property type="protein sequence ID" value="DAF50815.1"/>
    <property type="molecule type" value="Genomic_DNA"/>
</dbReference>
<feature type="compositionally biased region" description="Basic and acidic residues" evidence="1">
    <location>
        <begin position="511"/>
        <end position="522"/>
    </location>
</feature>
<evidence type="ECO:0000256" key="1">
    <source>
        <dbReference type="SAM" id="MobiDB-lite"/>
    </source>
</evidence>
<organism evidence="2">
    <name type="scientific">Siphoviridae sp. ctDhw1</name>
    <dbReference type="NCBI Taxonomy" id="2827813"/>
    <lineage>
        <taxon>Viruses</taxon>
        <taxon>Duplodnaviria</taxon>
        <taxon>Heunggongvirae</taxon>
        <taxon>Uroviricota</taxon>
        <taxon>Caudoviricetes</taxon>
    </lineage>
</organism>
<protein>
    <submittedName>
        <fullName evidence="2">Portal protein</fullName>
    </submittedName>
</protein>
<feature type="region of interest" description="Disordered" evidence="1">
    <location>
        <begin position="507"/>
        <end position="552"/>
    </location>
</feature>
<reference evidence="2" key="1">
    <citation type="journal article" date="2021" name="Proc. Natl. Acad. Sci. U.S.A.">
        <title>A Catalog of Tens of Thousands of Viruses from Human Metagenomes Reveals Hidden Associations with Chronic Diseases.</title>
        <authorList>
            <person name="Tisza M.J."/>
            <person name="Buck C.B."/>
        </authorList>
    </citation>
    <scope>NUCLEOTIDE SEQUENCE</scope>
    <source>
        <strain evidence="2">CtDhw1</strain>
    </source>
</reference>
<accession>A0A8S5SJH5</accession>
<evidence type="ECO:0000313" key="2">
    <source>
        <dbReference type="EMBL" id="DAF50815.1"/>
    </source>
</evidence>
<proteinExistence type="predicted"/>
<sequence length="552" mass="62384">MKLQSEKKWYQFWKRDNVSEVNSVVTQDDHIHEFNTSLESAYINMLCGSSESPYTIQEIRAFTKNPMSHITELRKMAKWAYRTNGVVSGAIDYMKSMHTLDGVIVSKSRRPNGQKPRNYRANKIKMESTLNTIRYKQIIRDGIFKNANDGMYVAYFETAATTPDYRMALTDYEIQNITEINTLGINAMVIPLPVDYVRIIGRKNNSYVVAFDLRYFDYFTDDARKKKLAGFPKEIQEGWMKKNNGEFDGSWLVLDNTKTIVTKIKSEISDPYGIPFSIAALDDISYAQYFIDTKRNVLDSVNNQIVYETFPEGKDKGTSALNEKQQRQQHDLIKNALASKSRSGSSTSFFSLASGTKLDKISLDVSLLDEKNENSIVDSVNKDISVSASALDGSSTGNYSTATLNLELVAANVYSWIEDIVDELNKCINKNIIKDPSCRVEFYILPITMVNRDQMVGYMSDLYARGKGSLYAWIASTGINPDTYVALMDYELDEDFENKYPVHRTSFTVTGKDDPEFEDHNKGGRPPTNSNDPAAVQEKTNGGNNMPKPSTG</sequence>
<name>A0A8S5SJH5_9CAUD</name>